<dbReference type="AlphaFoldDB" id="A0A1W0WKA7"/>
<name>A0A1W0WKA7_HYPEX</name>
<evidence type="ECO:0000313" key="2">
    <source>
        <dbReference type="Proteomes" id="UP000192578"/>
    </source>
</evidence>
<sequence>MKLAETFKISLTAIWKLTTKKGHSISEIVSIFKAPSEKSTIYIVAKEFAVGVKEKLKKQKHPWKKIDPPSLPRPINEASLTAIRKLMTKKGHSISEIVSHLHLGRVEPEVSSDSWCLTAGLCGIAL</sequence>
<protein>
    <submittedName>
        <fullName evidence="1">Uncharacterized protein</fullName>
    </submittedName>
</protein>
<gene>
    <name evidence="1" type="ORF">BV898_10196</name>
</gene>
<evidence type="ECO:0000313" key="1">
    <source>
        <dbReference type="EMBL" id="OQV15607.1"/>
    </source>
</evidence>
<dbReference type="Proteomes" id="UP000192578">
    <property type="component" value="Unassembled WGS sequence"/>
</dbReference>
<organism evidence="1 2">
    <name type="scientific">Hypsibius exemplaris</name>
    <name type="common">Freshwater tardigrade</name>
    <dbReference type="NCBI Taxonomy" id="2072580"/>
    <lineage>
        <taxon>Eukaryota</taxon>
        <taxon>Metazoa</taxon>
        <taxon>Ecdysozoa</taxon>
        <taxon>Tardigrada</taxon>
        <taxon>Eutardigrada</taxon>
        <taxon>Parachela</taxon>
        <taxon>Hypsibioidea</taxon>
        <taxon>Hypsibiidae</taxon>
        <taxon>Hypsibius</taxon>
    </lineage>
</organism>
<accession>A0A1W0WKA7</accession>
<comment type="caution">
    <text evidence="1">The sequence shown here is derived from an EMBL/GenBank/DDBJ whole genome shotgun (WGS) entry which is preliminary data.</text>
</comment>
<keyword evidence="2" id="KW-1185">Reference proteome</keyword>
<dbReference type="EMBL" id="MTYJ01000086">
    <property type="protein sequence ID" value="OQV15607.1"/>
    <property type="molecule type" value="Genomic_DNA"/>
</dbReference>
<reference evidence="2" key="1">
    <citation type="submission" date="2017-01" db="EMBL/GenBank/DDBJ databases">
        <title>Comparative genomics of anhydrobiosis in the tardigrade Hypsibius dujardini.</title>
        <authorList>
            <person name="Yoshida Y."/>
            <person name="Koutsovoulos G."/>
            <person name="Laetsch D."/>
            <person name="Stevens L."/>
            <person name="Kumar S."/>
            <person name="Horikawa D."/>
            <person name="Ishino K."/>
            <person name="Komine S."/>
            <person name="Tomita M."/>
            <person name="Blaxter M."/>
            <person name="Arakawa K."/>
        </authorList>
    </citation>
    <scope>NUCLEOTIDE SEQUENCE [LARGE SCALE GENOMIC DNA]</scope>
    <source>
        <strain evidence="2">Z151</strain>
    </source>
</reference>
<proteinExistence type="predicted"/>